<reference evidence="1" key="1">
    <citation type="submission" date="2019-08" db="EMBL/GenBank/DDBJ databases">
        <authorList>
            <person name="Kucharzyk K."/>
            <person name="Murdoch R.W."/>
            <person name="Higgins S."/>
            <person name="Loffler F."/>
        </authorList>
    </citation>
    <scope>NUCLEOTIDE SEQUENCE</scope>
</reference>
<sequence>MLRNLFRCRFELGIMHQAVFRCLHALPIFEIPDIGNRRACVLFDQTARVRSAFPEPTAKQRRKIRTDACDQAAGIGPEPDAAPGIDARAAQAEPYVLAGGKPDMIGDRR</sequence>
<proteinExistence type="predicted"/>
<organism evidence="1">
    <name type="scientific">bioreactor metagenome</name>
    <dbReference type="NCBI Taxonomy" id="1076179"/>
    <lineage>
        <taxon>unclassified sequences</taxon>
        <taxon>metagenomes</taxon>
        <taxon>ecological metagenomes</taxon>
    </lineage>
</organism>
<dbReference type="EMBL" id="VSSQ01058460">
    <property type="protein sequence ID" value="MPN12167.1"/>
    <property type="molecule type" value="Genomic_DNA"/>
</dbReference>
<comment type="caution">
    <text evidence="1">The sequence shown here is derived from an EMBL/GenBank/DDBJ whole genome shotgun (WGS) entry which is preliminary data.</text>
</comment>
<protein>
    <submittedName>
        <fullName evidence="1">Uncharacterized protein</fullName>
    </submittedName>
</protein>
<dbReference type="AlphaFoldDB" id="A0A645FCZ5"/>
<evidence type="ECO:0000313" key="1">
    <source>
        <dbReference type="EMBL" id="MPN12167.1"/>
    </source>
</evidence>
<name>A0A645FCZ5_9ZZZZ</name>
<gene>
    <name evidence="1" type="ORF">SDC9_159479</name>
</gene>
<accession>A0A645FCZ5</accession>